<feature type="region of interest" description="Disordered" evidence="1">
    <location>
        <begin position="1"/>
        <end position="33"/>
    </location>
</feature>
<reference evidence="2" key="1">
    <citation type="submission" date="2020-04" db="EMBL/GenBank/DDBJ databases">
        <authorList>
            <person name="Chiriac C."/>
            <person name="Salcher M."/>
            <person name="Ghai R."/>
            <person name="Kavagutti S V."/>
        </authorList>
    </citation>
    <scope>NUCLEOTIDE SEQUENCE</scope>
</reference>
<proteinExistence type="predicted"/>
<evidence type="ECO:0000256" key="1">
    <source>
        <dbReference type="SAM" id="MobiDB-lite"/>
    </source>
</evidence>
<dbReference type="EMBL" id="LR796226">
    <property type="protein sequence ID" value="CAB4128626.1"/>
    <property type="molecule type" value="Genomic_DNA"/>
</dbReference>
<gene>
    <name evidence="2" type="ORF">UFOVP111_50</name>
</gene>
<sequence>MKSEGQKQSQKHEKRLAKAVGGRPTAASGAFWSSKGDVRGDGLLIEHKWTGKKTKTISSAELKKISMEAFMDGRLPIFGIHLDGEDYVILAETDFLEIWNKTRDAI</sequence>
<evidence type="ECO:0000313" key="2">
    <source>
        <dbReference type="EMBL" id="CAB4128626.1"/>
    </source>
</evidence>
<accession>A0A6J5L5U8</accession>
<name>A0A6J5L5U8_9CAUD</name>
<protein>
    <submittedName>
        <fullName evidence="2">Uncharacterized protein</fullName>
    </submittedName>
</protein>
<organism evidence="2">
    <name type="scientific">uncultured Caudovirales phage</name>
    <dbReference type="NCBI Taxonomy" id="2100421"/>
    <lineage>
        <taxon>Viruses</taxon>
        <taxon>Duplodnaviria</taxon>
        <taxon>Heunggongvirae</taxon>
        <taxon>Uroviricota</taxon>
        <taxon>Caudoviricetes</taxon>
        <taxon>Peduoviridae</taxon>
        <taxon>Maltschvirus</taxon>
        <taxon>Maltschvirus maltsch</taxon>
    </lineage>
</organism>